<comment type="caution">
    <text evidence="2">The sequence shown here is derived from an EMBL/GenBank/DDBJ whole genome shotgun (WGS) entry which is preliminary data.</text>
</comment>
<evidence type="ECO:0000313" key="3">
    <source>
        <dbReference type="Proteomes" id="UP000185944"/>
    </source>
</evidence>
<feature type="signal peptide" evidence="1">
    <location>
        <begin position="1"/>
        <end position="35"/>
    </location>
</feature>
<dbReference type="GeneID" id="93647121"/>
<feature type="chain" id="PRO_5008060282" evidence="1">
    <location>
        <begin position="36"/>
        <end position="353"/>
    </location>
</feature>
<proteinExistence type="predicted"/>
<keyword evidence="1" id="KW-0732">Signal</keyword>
<dbReference type="EMBL" id="LTDL01000040">
    <property type="protein sequence ID" value="OAG29638.1"/>
    <property type="molecule type" value="Genomic_DNA"/>
</dbReference>
<name>A0A177ECT9_9MICR</name>
<protein>
    <submittedName>
        <fullName evidence="2">Uncharacterized protein</fullName>
    </submittedName>
</protein>
<evidence type="ECO:0000256" key="1">
    <source>
        <dbReference type="SAM" id="SignalP"/>
    </source>
</evidence>
<dbReference type="VEuPathDB" id="MicrosporidiaDB:NEDG_00771"/>
<organism evidence="2 3">
    <name type="scientific">Nematocida displodere</name>
    <dbReference type="NCBI Taxonomy" id="1805483"/>
    <lineage>
        <taxon>Eukaryota</taxon>
        <taxon>Fungi</taxon>
        <taxon>Fungi incertae sedis</taxon>
        <taxon>Microsporidia</taxon>
        <taxon>Nematocida</taxon>
    </lineage>
</organism>
<dbReference type="AlphaFoldDB" id="A0A177ECT9"/>
<dbReference type="RefSeq" id="XP_067544286.1">
    <property type="nucleotide sequence ID" value="XM_067688189.1"/>
</dbReference>
<keyword evidence="3" id="KW-1185">Reference proteome</keyword>
<accession>A0A177ECT9</accession>
<evidence type="ECO:0000313" key="2">
    <source>
        <dbReference type="EMBL" id="OAG29638.1"/>
    </source>
</evidence>
<reference evidence="2 3" key="1">
    <citation type="submission" date="2016-02" db="EMBL/GenBank/DDBJ databases">
        <title>Discovery of a natural microsporidian pathogen with a broad tissue tropism in Caenorhabditis elegans.</title>
        <authorList>
            <person name="Luallen R.J."/>
            <person name="Reinke A.W."/>
            <person name="Tong L."/>
            <person name="Botts M.R."/>
            <person name="Felix M.-A."/>
            <person name="Troemel E.R."/>
        </authorList>
    </citation>
    <scope>NUCLEOTIDE SEQUENCE [LARGE SCALE GENOMIC DNA]</scope>
    <source>
        <strain evidence="2 3">JUm2807</strain>
    </source>
</reference>
<dbReference type="Proteomes" id="UP000185944">
    <property type="component" value="Unassembled WGS sequence"/>
</dbReference>
<sequence>MGSGLIGCSRKIRSWLIMCHLLCFLSLCTVLHCVGAPVLDSGYLTSPYTEQTILFFSHNRHLRYGNNLSTIQVGNTKHILKKQAGLIQILFNGYTLDHVPEKLAQGIEFTTLIIDPGALDTPTPFDPLVLARILVALHPICAESLEFHNLDIAGSGLHGQGHSRHLGDAGEALACTANIDALSIRYTTEPTIRWLQKRINLSQSRINLTILAMLELDNLEVLDGFNAAAIVELRLCELDRLDSLECRLLREDPLPGTLILYNIYAPPPLVSEQILHKIVSHHWENISLPIHTWKELMKQGVETKHFNADILVVDVGLFDCGVVFPSVSSFPMGDNLLTPPDLLELCFIGEHAY</sequence>
<gene>
    <name evidence="2" type="ORF">NEDG_00771</name>
</gene>